<gene>
    <name evidence="2" type="ORF">ANANG_G00070770</name>
</gene>
<reference evidence="2" key="1">
    <citation type="submission" date="2021-01" db="EMBL/GenBank/DDBJ databases">
        <title>A chromosome-scale assembly of European eel, Anguilla anguilla.</title>
        <authorList>
            <person name="Henkel C."/>
            <person name="Jong-Raadsen S.A."/>
            <person name="Dufour S."/>
            <person name="Weltzien F.-A."/>
            <person name="Palstra A.P."/>
            <person name="Pelster B."/>
            <person name="Spaink H.P."/>
            <person name="Van Den Thillart G.E."/>
            <person name="Jansen H."/>
            <person name="Zahm M."/>
            <person name="Klopp C."/>
            <person name="Cedric C."/>
            <person name="Louis A."/>
            <person name="Berthelot C."/>
            <person name="Parey E."/>
            <person name="Roest Crollius H."/>
            <person name="Montfort J."/>
            <person name="Robinson-Rechavi M."/>
            <person name="Bucao C."/>
            <person name="Bouchez O."/>
            <person name="Gislard M."/>
            <person name="Lluch J."/>
            <person name="Milhes M."/>
            <person name="Lampietro C."/>
            <person name="Lopez Roques C."/>
            <person name="Donnadieu C."/>
            <person name="Braasch I."/>
            <person name="Desvignes T."/>
            <person name="Postlethwait J."/>
            <person name="Bobe J."/>
            <person name="Guiguen Y."/>
            <person name="Dirks R."/>
        </authorList>
    </citation>
    <scope>NUCLEOTIDE SEQUENCE</scope>
    <source>
        <strain evidence="2">Tag_6206</strain>
        <tissue evidence="2">Liver</tissue>
    </source>
</reference>
<accession>A0A9D3MQF0</accession>
<dbReference type="EMBL" id="JAFIRN010000003">
    <property type="protein sequence ID" value="KAG5853219.1"/>
    <property type="molecule type" value="Genomic_DNA"/>
</dbReference>
<evidence type="ECO:0000313" key="3">
    <source>
        <dbReference type="Proteomes" id="UP001044222"/>
    </source>
</evidence>
<protein>
    <submittedName>
        <fullName evidence="2">Uncharacterized protein</fullName>
    </submittedName>
</protein>
<keyword evidence="3" id="KW-1185">Reference proteome</keyword>
<evidence type="ECO:0000313" key="2">
    <source>
        <dbReference type="EMBL" id="KAG5853219.1"/>
    </source>
</evidence>
<comment type="caution">
    <text evidence="2">The sequence shown here is derived from an EMBL/GenBank/DDBJ whole genome shotgun (WGS) entry which is preliminary data.</text>
</comment>
<dbReference type="AlphaFoldDB" id="A0A9D3MQF0"/>
<evidence type="ECO:0000256" key="1">
    <source>
        <dbReference type="SAM" id="MobiDB-lite"/>
    </source>
</evidence>
<proteinExistence type="predicted"/>
<feature type="region of interest" description="Disordered" evidence="1">
    <location>
        <begin position="21"/>
        <end position="41"/>
    </location>
</feature>
<organism evidence="2 3">
    <name type="scientific">Anguilla anguilla</name>
    <name type="common">European freshwater eel</name>
    <name type="synonym">Muraena anguilla</name>
    <dbReference type="NCBI Taxonomy" id="7936"/>
    <lineage>
        <taxon>Eukaryota</taxon>
        <taxon>Metazoa</taxon>
        <taxon>Chordata</taxon>
        <taxon>Craniata</taxon>
        <taxon>Vertebrata</taxon>
        <taxon>Euteleostomi</taxon>
        <taxon>Actinopterygii</taxon>
        <taxon>Neopterygii</taxon>
        <taxon>Teleostei</taxon>
        <taxon>Anguilliformes</taxon>
        <taxon>Anguillidae</taxon>
        <taxon>Anguilla</taxon>
    </lineage>
</organism>
<sequence length="78" mass="8280">MCLHVLLREQGCRGGIARIERLEPTRSPPRNRHGDGPLGQWVPSPPLGSALLLVPCQEDADEGGALDCSPGLWGLSIG</sequence>
<dbReference type="Proteomes" id="UP001044222">
    <property type="component" value="Unassembled WGS sequence"/>
</dbReference>
<name>A0A9D3MQF0_ANGAN</name>